<dbReference type="SUPFAM" id="SSF48208">
    <property type="entry name" value="Six-hairpin glycosidases"/>
    <property type="match status" value="1"/>
</dbReference>
<evidence type="ECO:0000256" key="1">
    <source>
        <dbReference type="ARBA" id="ARBA00001913"/>
    </source>
</evidence>
<comment type="cofactor">
    <cofactor evidence="1">
        <name>Ca(2+)</name>
        <dbReference type="ChEBI" id="CHEBI:29108"/>
    </cofactor>
</comment>
<reference evidence="7" key="2">
    <citation type="submission" date="2021-04" db="EMBL/GenBank/DDBJ databases">
        <authorList>
            <person name="Gilroy R."/>
        </authorList>
    </citation>
    <scope>NUCLEOTIDE SEQUENCE</scope>
    <source>
        <strain evidence="7">ChiGjej6B6-14162</strain>
    </source>
</reference>
<dbReference type="InterPro" id="IPR041371">
    <property type="entry name" value="GH92_N"/>
</dbReference>
<dbReference type="GO" id="GO:0016798">
    <property type="term" value="F:hydrolase activity, acting on glycosyl bonds"/>
    <property type="evidence" value="ECO:0007669"/>
    <property type="project" value="UniProtKB-KW"/>
</dbReference>
<dbReference type="FunFam" id="3.30.2080.10:FF:000001">
    <property type="entry name" value="Alpha-1,2-mannosidase subfamily"/>
    <property type="match status" value="1"/>
</dbReference>
<dbReference type="Gene3D" id="1.20.1050.60">
    <property type="entry name" value="alpha-1,2-mannosidase"/>
    <property type="match status" value="1"/>
</dbReference>
<gene>
    <name evidence="7" type="ORF">H9977_11310</name>
</gene>
<dbReference type="GO" id="GO:0000224">
    <property type="term" value="F:peptide-N4-(N-acetyl-beta-glucosaminyl)asparagine amidase activity"/>
    <property type="evidence" value="ECO:0007669"/>
    <property type="project" value="TreeGrafter"/>
</dbReference>
<dbReference type="InterPro" id="IPR005887">
    <property type="entry name" value="GH92_a_mannosidase_put"/>
</dbReference>
<reference evidence="7" key="1">
    <citation type="journal article" date="2021" name="PeerJ">
        <title>Extensive microbial diversity within the chicken gut microbiome revealed by metagenomics and culture.</title>
        <authorList>
            <person name="Gilroy R."/>
            <person name="Ravi A."/>
            <person name="Getino M."/>
            <person name="Pursley I."/>
            <person name="Horton D.L."/>
            <person name="Alikhan N.F."/>
            <person name="Baker D."/>
            <person name="Gharbi K."/>
            <person name="Hall N."/>
            <person name="Watson M."/>
            <person name="Adriaenssens E.M."/>
            <person name="Foster-Nyarko E."/>
            <person name="Jarju S."/>
            <person name="Secka A."/>
            <person name="Antonio M."/>
            <person name="Oren A."/>
            <person name="Chaudhuri R.R."/>
            <person name="La Ragione R."/>
            <person name="Hildebrand F."/>
            <person name="Pallen M.J."/>
        </authorList>
    </citation>
    <scope>NUCLEOTIDE SEQUENCE</scope>
    <source>
        <strain evidence="7">ChiGjej6B6-14162</strain>
    </source>
</reference>
<protein>
    <submittedName>
        <fullName evidence="7">GH92 family glycosyl hydrolase</fullName>
        <ecNumber evidence="7">3.2.1.-</ecNumber>
    </submittedName>
</protein>
<dbReference type="GO" id="GO:0030246">
    <property type="term" value="F:carbohydrate binding"/>
    <property type="evidence" value="ECO:0007669"/>
    <property type="project" value="InterPro"/>
</dbReference>
<evidence type="ECO:0000259" key="5">
    <source>
        <dbReference type="Pfam" id="PF07971"/>
    </source>
</evidence>
<dbReference type="InterPro" id="IPR012939">
    <property type="entry name" value="Glyco_hydro_92"/>
</dbReference>
<keyword evidence="7" id="KW-0326">Glycosidase</keyword>
<dbReference type="InterPro" id="IPR050883">
    <property type="entry name" value="PNGase"/>
</dbReference>
<dbReference type="Pfam" id="PF17678">
    <property type="entry name" value="Glyco_hydro_92N"/>
    <property type="match status" value="1"/>
</dbReference>
<dbReference type="Gene3D" id="2.70.98.10">
    <property type="match status" value="1"/>
</dbReference>
<dbReference type="FunFam" id="1.20.1050.60:FF:000001">
    <property type="entry name" value="Putative alpha-1,2-mannosidase"/>
    <property type="match status" value="1"/>
</dbReference>
<dbReference type="PANTHER" id="PTHR12143:SF43">
    <property type="entry name" value="PUTATIVE-RELATED"/>
    <property type="match status" value="1"/>
</dbReference>
<evidence type="ECO:0000313" key="8">
    <source>
        <dbReference type="Proteomes" id="UP000886740"/>
    </source>
</evidence>
<proteinExistence type="predicted"/>
<comment type="subunit">
    <text evidence="2">Monomer.</text>
</comment>
<feature type="domain" description="Glycosyl hydrolase family 92" evidence="5">
    <location>
        <begin position="267"/>
        <end position="743"/>
    </location>
</feature>
<dbReference type="GO" id="GO:0005829">
    <property type="term" value="C:cytosol"/>
    <property type="evidence" value="ECO:0007669"/>
    <property type="project" value="TreeGrafter"/>
</dbReference>
<dbReference type="Gene3D" id="3.30.2080.10">
    <property type="entry name" value="GH92 mannosidase domain"/>
    <property type="match status" value="1"/>
</dbReference>
<dbReference type="GO" id="GO:0005975">
    <property type="term" value="P:carbohydrate metabolic process"/>
    <property type="evidence" value="ECO:0007669"/>
    <property type="project" value="InterPro"/>
</dbReference>
<sequence>MKKQHLLALALASMMAWLQPAQADDTGAFDPVEYVNPLVGTQSTFELSTGNTYPAIARPWGMNFWTPQTGKMGDGWQYVYTANKIRGFKQTHQPSPWINDYGQFAIMPVVGKPEFDQDKRASWFSHKGEVAKAYYYKVYLAEHDIVTELTPTDRAAMFRFTFPENEHSYVVVDAFDKGSSIKVILEENKIIGYSTKNSGGVPDNFKNYFVIQFDKPFTYEATFSNGSLSEGVKEQTNDHVGAVIGFATRKGEIVHAKVASSFISPEQAEINLKELGSDSFDALVEKGKATWNQYLSKIEVDGGNLDQYRTFYSCMYRSLLFPRKFYEIDANGQVVHYSPYNGEVLPGYMYTDTGFWDTFRCLFPFLNMMFPSINKEMQEGLINTYKESGFFPEWASPGHRGCMVGNNSASVLVDAYMKGVKVEDLETLYKGLIHGTENVHPTVSSTGRLGHEYYNQLGYVPYDVKINENAARTLEYAYNDWCIWKLAKELKRPKKEVELFARRALNYKNLFDPETKLMCGKLESGEFMAPFSPLKWGDAFTEGNSWHYSWSVFHDPQGLIDLMGGKENFVMMMDSVFNVPPLFDDSYYGQVIHEIREMTVMNMGNYAHGNQPIQHMIYLYDYAGQPWKAQYWLRQVMDRMYTPAPDGYCGDEDNGQTSAWYVFTALGFYPVAPGTTQYVLGAPLFKKATIHFENGKELVINAPANSDKNIYIESMRFNGQEYTKNYLDHNEMMKGGVIDITMSDQPNMTRGTKAEDMPYSFSVNEEGISKLQPISGKMKK</sequence>
<dbReference type="GO" id="GO:0006516">
    <property type="term" value="P:glycoprotein catabolic process"/>
    <property type="evidence" value="ECO:0007669"/>
    <property type="project" value="TreeGrafter"/>
</dbReference>
<dbReference type="AlphaFoldDB" id="A0A9D1X9X2"/>
<feature type="signal peptide" evidence="4">
    <location>
        <begin position="1"/>
        <end position="23"/>
    </location>
</feature>
<evidence type="ECO:0000256" key="2">
    <source>
        <dbReference type="ARBA" id="ARBA00011245"/>
    </source>
</evidence>
<dbReference type="Gene3D" id="1.20.1610.10">
    <property type="entry name" value="alpha-1,2-mannosidases domains"/>
    <property type="match status" value="1"/>
</dbReference>
<dbReference type="EC" id="3.2.1.-" evidence="7"/>
<comment type="caution">
    <text evidence="7">The sequence shown here is derived from an EMBL/GenBank/DDBJ whole genome shotgun (WGS) entry which is preliminary data.</text>
</comment>
<dbReference type="NCBIfam" id="TIGR01180">
    <property type="entry name" value="aman2_put"/>
    <property type="match status" value="1"/>
</dbReference>
<dbReference type="InterPro" id="IPR008928">
    <property type="entry name" value="6-hairpin_glycosidase_sf"/>
</dbReference>
<dbReference type="EMBL" id="DXEL01000077">
    <property type="protein sequence ID" value="HIX75602.1"/>
    <property type="molecule type" value="Genomic_DNA"/>
</dbReference>
<dbReference type="PANTHER" id="PTHR12143">
    <property type="entry name" value="PEPTIDE N-GLYCANASE PNGASE -RELATED"/>
    <property type="match status" value="1"/>
</dbReference>
<dbReference type="InterPro" id="IPR014718">
    <property type="entry name" value="GH-type_carb-bd"/>
</dbReference>
<keyword evidence="4" id="KW-0732">Signal</keyword>
<feature type="chain" id="PRO_5038671488" evidence="4">
    <location>
        <begin position="24"/>
        <end position="780"/>
    </location>
</feature>
<evidence type="ECO:0000256" key="4">
    <source>
        <dbReference type="SAM" id="SignalP"/>
    </source>
</evidence>
<evidence type="ECO:0000259" key="6">
    <source>
        <dbReference type="Pfam" id="PF17678"/>
    </source>
</evidence>
<dbReference type="FunFam" id="2.70.98.10:FF:000013">
    <property type="entry name" value="Putative alpha-1,2-mannosidase"/>
    <property type="match status" value="1"/>
</dbReference>
<evidence type="ECO:0000313" key="7">
    <source>
        <dbReference type="EMBL" id="HIX75602.1"/>
    </source>
</evidence>
<evidence type="ECO:0000256" key="3">
    <source>
        <dbReference type="ARBA" id="ARBA00022837"/>
    </source>
</evidence>
<dbReference type="Proteomes" id="UP000886740">
    <property type="component" value="Unassembled WGS sequence"/>
</dbReference>
<keyword evidence="3" id="KW-0106">Calcium</keyword>
<keyword evidence="7" id="KW-0378">Hydrolase</keyword>
<name>A0A9D1X9X2_9BACT</name>
<dbReference type="Pfam" id="PF07971">
    <property type="entry name" value="Glyco_hydro_92"/>
    <property type="match status" value="1"/>
</dbReference>
<accession>A0A9D1X9X2</accession>
<dbReference type="FunFam" id="1.20.1610.10:FF:000001">
    <property type="entry name" value="Putative alpha-1,2-mannosidase"/>
    <property type="match status" value="1"/>
</dbReference>
<organism evidence="7 8">
    <name type="scientific">Candidatus Parabacteroides intestinipullorum</name>
    <dbReference type="NCBI Taxonomy" id="2838723"/>
    <lineage>
        <taxon>Bacteria</taxon>
        <taxon>Pseudomonadati</taxon>
        <taxon>Bacteroidota</taxon>
        <taxon>Bacteroidia</taxon>
        <taxon>Bacteroidales</taxon>
        <taxon>Tannerellaceae</taxon>
        <taxon>Parabacteroides</taxon>
    </lineage>
</organism>
<feature type="domain" description="Glycosyl hydrolase family 92 N-terminal" evidence="6">
    <location>
        <begin position="34"/>
        <end position="261"/>
    </location>
</feature>